<evidence type="ECO:0000313" key="18">
    <source>
        <dbReference type="Proteomes" id="UP000050497"/>
    </source>
</evidence>
<evidence type="ECO:0000256" key="2">
    <source>
        <dbReference type="ARBA" id="ARBA00007164"/>
    </source>
</evidence>
<dbReference type="UniPathway" id="UPA00219"/>
<comment type="caution">
    <text evidence="16">The sequence shown here is derived from an EMBL/GenBank/DDBJ whole genome shotgun (WGS) entry which is preliminary data.</text>
</comment>
<dbReference type="InterPro" id="IPR012907">
    <property type="entry name" value="Peptidase_S11_C"/>
</dbReference>
<keyword evidence="5" id="KW-0645">Protease</keyword>
<dbReference type="AlphaFoldDB" id="A0A0P7Y3Q5"/>
<accession>A0A0P7Y3Q5</accession>
<proteinExistence type="inferred from homology"/>
<feature type="active site" description="Acyl-ester intermediate" evidence="12">
    <location>
        <position position="62"/>
    </location>
</feature>
<dbReference type="GO" id="GO:0008360">
    <property type="term" value="P:regulation of cell shape"/>
    <property type="evidence" value="ECO:0007669"/>
    <property type="project" value="UniProtKB-KW"/>
</dbReference>
<dbReference type="SMART" id="SM00936">
    <property type="entry name" value="PBP5_C"/>
    <property type="match status" value="1"/>
</dbReference>
<dbReference type="STRING" id="1653334.GA0071312_2624"/>
<evidence type="ECO:0000256" key="9">
    <source>
        <dbReference type="ARBA" id="ARBA00022984"/>
    </source>
</evidence>
<dbReference type="Pfam" id="PF00768">
    <property type="entry name" value="Peptidase_S11"/>
    <property type="match status" value="1"/>
</dbReference>
<evidence type="ECO:0000256" key="12">
    <source>
        <dbReference type="PIRSR" id="PIRSR618044-1"/>
    </source>
</evidence>
<keyword evidence="9" id="KW-0573">Peptidoglycan synthesis</keyword>
<dbReference type="Proteomes" id="UP000050497">
    <property type="component" value="Unassembled WGS sequence"/>
</dbReference>
<keyword evidence="4 16" id="KW-0121">Carboxypeptidase</keyword>
<protein>
    <recommendedName>
        <fullName evidence="3">serine-type D-Ala-D-Ala carboxypeptidase</fullName>
        <ecNumber evidence="3">3.4.16.4</ecNumber>
    </recommendedName>
</protein>
<evidence type="ECO:0000313" key="19">
    <source>
        <dbReference type="Proteomes" id="UP000182800"/>
    </source>
</evidence>
<dbReference type="Gene3D" id="2.60.410.10">
    <property type="entry name" value="D-Ala-D-Ala carboxypeptidase, C-terminal domain"/>
    <property type="match status" value="1"/>
</dbReference>
<dbReference type="Pfam" id="PF07943">
    <property type="entry name" value="PBP5_C"/>
    <property type="match status" value="1"/>
</dbReference>
<dbReference type="EC" id="3.4.16.4" evidence="3"/>
<comment type="similarity">
    <text evidence="2 14">Belongs to the peptidase S11 family.</text>
</comment>
<dbReference type="EMBL" id="LJSX01000042">
    <property type="protein sequence ID" value="KPQ08720.1"/>
    <property type="molecule type" value="Genomic_DNA"/>
</dbReference>
<dbReference type="GO" id="GO:0009002">
    <property type="term" value="F:serine-type D-Ala-D-Ala carboxypeptidase activity"/>
    <property type="evidence" value="ECO:0007669"/>
    <property type="project" value="UniProtKB-EC"/>
</dbReference>
<reference evidence="16 18" key="1">
    <citation type="submission" date="2015-09" db="EMBL/GenBank/DDBJ databases">
        <title>Identification and resolution of microdiversity through metagenomic sequencing of parallel consortia.</title>
        <authorList>
            <person name="Nelson W.C."/>
            <person name="Romine M.F."/>
            <person name="Lindemann S.R."/>
        </authorList>
    </citation>
    <scope>NUCLEOTIDE SEQUENCE [LARGE SCALE GENOMIC DNA]</scope>
    <source>
        <strain evidence="16">HL-109</strain>
    </source>
</reference>
<comment type="catalytic activity">
    <reaction evidence="11">
        <text>Preferential cleavage: (Ac)2-L-Lys-D-Ala-|-D-Ala. Also transpeptidation of peptidyl-alanyl moieties that are N-acyl substituents of D-alanine.</text>
        <dbReference type="EC" id="3.4.16.4"/>
    </reaction>
</comment>
<feature type="active site" evidence="12">
    <location>
        <position position="127"/>
    </location>
</feature>
<evidence type="ECO:0000256" key="5">
    <source>
        <dbReference type="ARBA" id="ARBA00022670"/>
    </source>
</evidence>
<dbReference type="PATRIC" id="fig|1653334.4.peg.1404"/>
<dbReference type="PRINTS" id="PR00725">
    <property type="entry name" value="DADACBPTASE1"/>
</dbReference>
<gene>
    <name evidence="16" type="primary">dacC</name>
    <name evidence="17" type="ORF">GA0071312_2624</name>
    <name evidence="16" type="ORF">HLUCCO17_17195</name>
</gene>
<dbReference type="SUPFAM" id="SSF56601">
    <property type="entry name" value="beta-lactamase/transpeptidase-like"/>
    <property type="match status" value="1"/>
</dbReference>
<name>A0A0P7Y3Q5_9HYPH</name>
<evidence type="ECO:0000259" key="15">
    <source>
        <dbReference type="SMART" id="SM00936"/>
    </source>
</evidence>
<evidence type="ECO:0000256" key="14">
    <source>
        <dbReference type="RuleBase" id="RU004016"/>
    </source>
</evidence>
<dbReference type="PANTHER" id="PTHR21581">
    <property type="entry name" value="D-ALANYL-D-ALANINE CARBOXYPEPTIDASE"/>
    <property type="match status" value="1"/>
</dbReference>
<feature type="active site" description="Proton acceptor" evidence="12">
    <location>
        <position position="65"/>
    </location>
</feature>
<dbReference type="GO" id="GO:0009252">
    <property type="term" value="P:peptidoglycan biosynthetic process"/>
    <property type="evidence" value="ECO:0007669"/>
    <property type="project" value="UniProtKB-UniPathway"/>
</dbReference>
<dbReference type="InterPro" id="IPR018044">
    <property type="entry name" value="Peptidase_S11"/>
</dbReference>
<evidence type="ECO:0000313" key="17">
    <source>
        <dbReference type="EMBL" id="SCC81665.1"/>
    </source>
</evidence>
<keyword evidence="19" id="KW-1185">Reference proteome</keyword>
<dbReference type="EMBL" id="FMBM01000002">
    <property type="protein sequence ID" value="SCC81665.1"/>
    <property type="molecule type" value="Genomic_DNA"/>
</dbReference>
<comment type="pathway">
    <text evidence="1">Cell wall biogenesis; peptidoglycan biosynthesis.</text>
</comment>
<dbReference type="InterPro" id="IPR012338">
    <property type="entry name" value="Beta-lactam/transpept-like"/>
</dbReference>
<dbReference type="InterPro" id="IPR001967">
    <property type="entry name" value="Peptidase_S11_N"/>
</dbReference>
<dbReference type="Proteomes" id="UP000182800">
    <property type="component" value="Unassembled WGS sequence"/>
</dbReference>
<evidence type="ECO:0000256" key="4">
    <source>
        <dbReference type="ARBA" id="ARBA00022645"/>
    </source>
</evidence>
<keyword evidence="8" id="KW-0133">Cell shape</keyword>
<feature type="binding site" evidence="13">
    <location>
        <position position="229"/>
    </location>
    <ligand>
        <name>substrate</name>
    </ligand>
</feature>
<evidence type="ECO:0000256" key="13">
    <source>
        <dbReference type="PIRSR" id="PIRSR618044-2"/>
    </source>
</evidence>
<keyword evidence="10" id="KW-0961">Cell wall biogenesis/degradation</keyword>
<evidence type="ECO:0000256" key="11">
    <source>
        <dbReference type="ARBA" id="ARBA00034000"/>
    </source>
</evidence>
<reference evidence="17 19" key="2">
    <citation type="submission" date="2016-08" db="EMBL/GenBank/DDBJ databases">
        <authorList>
            <person name="Varghese N."/>
            <person name="Submissions Spin"/>
        </authorList>
    </citation>
    <scope>NUCLEOTIDE SEQUENCE [LARGE SCALE GENOMIC DNA]</scope>
    <source>
        <strain evidence="17 19">HL-109</strain>
    </source>
</reference>
<dbReference type="PANTHER" id="PTHR21581:SF6">
    <property type="entry name" value="TRAFFICKING PROTEIN PARTICLE COMPLEX SUBUNIT 12"/>
    <property type="match status" value="1"/>
</dbReference>
<evidence type="ECO:0000256" key="10">
    <source>
        <dbReference type="ARBA" id="ARBA00023316"/>
    </source>
</evidence>
<dbReference type="Gene3D" id="3.40.710.10">
    <property type="entry name" value="DD-peptidase/beta-lactamase superfamily"/>
    <property type="match status" value="1"/>
</dbReference>
<dbReference type="GO" id="GO:0071555">
    <property type="term" value="P:cell wall organization"/>
    <property type="evidence" value="ECO:0007669"/>
    <property type="project" value="UniProtKB-KW"/>
</dbReference>
<dbReference type="InterPro" id="IPR037167">
    <property type="entry name" value="Peptidase_S11_C_sf"/>
</dbReference>
<keyword evidence="6" id="KW-0732">Signal</keyword>
<evidence type="ECO:0000256" key="8">
    <source>
        <dbReference type="ARBA" id="ARBA00022960"/>
    </source>
</evidence>
<evidence type="ECO:0000256" key="6">
    <source>
        <dbReference type="ARBA" id="ARBA00022729"/>
    </source>
</evidence>
<evidence type="ECO:0000256" key="1">
    <source>
        <dbReference type="ARBA" id="ARBA00004752"/>
    </source>
</evidence>
<organism evidence="16 18">
    <name type="scientific">Saliniramus fredricksonii</name>
    <dbReference type="NCBI Taxonomy" id="1653334"/>
    <lineage>
        <taxon>Bacteria</taxon>
        <taxon>Pseudomonadati</taxon>
        <taxon>Pseudomonadota</taxon>
        <taxon>Alphaproteobacteria</taxon>
        <taxon>Hyphomicrobiales</taxon>
        <taxon>Salinarimonadaceae</taxon>
        <taxon>Saliniramus</taxon>
    </lineage>
</organism>
<evidence type="ECO:0000313" key="16">
    <source>
        <dbReference type="EMBL" id="KPQ08720.1"/>
    </source>
</evidence>
<sequence>MHKLRVLLILVCLWLVPGMLVGVPDAAAQNFETRAAQAFLMDAETGAVLFAKNADDLMVPASMAKIMTVEVIAEEIRRGRIDENTEFVISEDAWRRGGAPSRGSTMFAEIGSAIKLWDLLRGIIIHSGNDAAIAAAETIAGSEGAFGRMMTQRARELGLTQSFFTNATGYHDPDQVTTARELALLTRHFIETSPEIYALYGEEEFVWNDIRQRNRNPLLTMGIGADGVKTGFLSESGYGLVGSAMQLDQRLIVVVNGLENARDRALAARRLLEWGFRAFEPRTLFEAGDEVGSARVYGGEINYVPLIASRDVRVLLPRGTDERLSAQIVYRGPLAVPVRAGDEVAMLRVMRGDALALEMPLQAAQDVGLGTLSQRALDALWELGSGAVRRAIFGSESG</sequence>
<dbReference type="GO" id="GO:0006508">
    <property type="term" value="P:proteolysis"/>
    <property type="evidence" value="ECO:0007669"/>
    <property type="project" value="UniProtKB-KW"/>
</dbReference>
<keyword evidence="7 16" id="KW-0378">Hydrolase</keyword>
<evidence type="ECO:0000256" key="7">
    <source>
        <dbReference type="ARBA" id="ARBA00022801"/>
    </source>
</evidence>
<feature type="domain" description="Peptidase S11 D-Ala-D-Ala carboxypeptidase A C-terminal" evidence="15">
    <location>
        <begin position="279"/>
        <end position="369"/>
    </location>
</feature>
<evidence type="ECO:0000256" key="3">
    <source>
        <dbReference type="ARBA" id="ARBA00012448"/>
    </source>
</evidence>